<name>A0AAN7V9T1_9COLE</name>
<dbReference type="Pfam" id="PF03103">
    <property type="entry name" value="DUF243"/>
    <property type="match status" value="1"/>
</dbReference>
<feature type="signal peptide" evidence="2">
    <location>
        <begin position="1"/>
        <end position="16"/>
    </location>
</feature>
<dbReference type="GO" id="GO:0062129">
    <property type="term" value="C:chitin-based extracellular matrix"/>
    <property type="evidence" value="ECO:0007669"/>
    <property type="project" value="TreeGrafter"/>
</dbReference>
<reference evidence="4 5" key="1">
    <citation type="journal article" date="2024" name="Insects">
        <title>An Improved Chromosome-Level Genome Assembly of the Firefly Pyrocoelia pectoralis.</title>
        <authorList>
            <person name="Fu X."/>
            <person name="Meyer-Rochow V.B."/>
            <person name="Ballantyne L."/>
            <person name="Zhu X."/>
        </authorList>
    </citation>
    <scope>NUCLEOTIDE SEQUENCE [LARGE SCALE GENOMIC DNA]</scope>
    <source>
        <strain evidence="4">XCY_ONT2</strain>
    </source>
</reference>
<comment type="caution">
    <text evidence="4">The sequence shown here is derived from an EMBL/GenBank/DDBJ whole genome shotgun (WGS) entry which is preliminary data.</text>
</comment>
<evidence type="ECO:0000313" key="4">
    <source>
        <dbReference type="EMBL" id="KAK5642913.1"/>
    </source>
</evidence>
<feature type="region of interest" description="Disordered" evidence="1">
    <location>
        <begin position="352"/>
        <end position="372"/>
    </location>
</feature>
<protein>
    <recommendedName>
        <fullName evidence="3">DUF243 domain-containing protein</fullName>
    </recommendedName>
</protein>
<accession>A0AAN7V9T1</accession>
<sequence>MFSSFLVLVLLAGALARPDVSHLKEIQNKQIVSSYDAPVNSVNSQYVRTSHTFGRGQEVPSLTYLPPYLQRLGDGNQQVYYVSQSGGQQENGQGSGNQQQVYYVSQSGQQQIPITVTGGTSSSASQGNVQYVSQGQGQGNVHVSQGAHGGLNLVSQGSQSQSQGGSGHVLLNNEHLVKSQERVYFFSAPDDIIEHRSRLRINIVPTHTKNTNVIFVKAPSTGKIIPEVVVPSHQIIEDKTKVVVLVKENDHYVPLTVHTPPPVNRGKAEVVVVKYHDKNDAARVVAGGPAVGATLTSQDKSTFIHGNGGTIVSRFSSSDANANTASVNVKGVSKTASVDTTESVLAVVSESPKIQTYSSDSSENTSNLGGQGAVNDGDLKILTLQSDVGSVEGAKIDVNVAQNQEGVVKSNVETKYEFKSVNSDQSSNVNANQGSSDQTYQIKTVDISEKSPVYNLQDASSLFVSNADQQGIRFSGDNSGYSQGYTVKTSEINQNLQGGQYVDYGNLDNLKKLLGDGIEIVSVSKGTLQASGYGGNAQDTILRSLGVSSDLLKHGVSAVSERVNGADLGNSQGQQQFYYQTSGSTGGSDGTRQIQIGNDVADVISGSSLKE</sequence>
<dbReference type="PANTHER" id="PTHR31927:SF2">
    <property type="entry name" value="FI07246P-RELATED"/>
    <property type="match status" value="1"/>
</dbReference>
<evidence type="ECO:0000256" key="1">
    <source>
        <dbReference type="SAM" id="MobiDB-lite"/>
    </source>
</evidence>
<dbReference type="PANTHER" id="PTHR31927">
    <property type="entry name" value="FI07246P-RELATED-RELATED"/>
    <property type="match status" value="1"/>
</dbReference>
<feature type="domain" description="DUF243" evidence="3">
    <location>
        <begin position="175"/>
        <end position="278"/>
    </location>
</feature>
<evidence type="ECO:0000259" key="3">
    <source>
        <dbReference type="SMART" id="SM00690"/>
    </source>
</evidence>
<dbReference type="SMART" id="SM00690">
    <property type="entry name" value="DM5"/>
    <property type="match status" value="1"/>
</dbReference>
<dbReference type="GO" id="GO:0040003">
    <property type="term" value="P:chitin-based cuticle development"/>
    <property type="evidence" value="ECO:0007669"/>
    <property type="project" value="TreeGrafter"/>
</dbReference>
<evidence type="ECO:0000313" key="5">
    <source>
        <dbReference type="Proteomes" id="UP001329430"/>
    </source>
</evidence>
<proteinExistence type="predicted"/>
<feature type="compositionally biased region" description="Polar residues" evidence="1">
    <location>
        <begin position="352"/>
        <end position="368"/>
    </location>
</feature>
<dbReference type="EMBL" id="JAVRBK010000006">
    <property type="protein sequence ID" value="KAK5642913.1"/>
    <property type="molecule type" value="Genomic_DNA"/>
</dbReference>
<dbReference type="GO" id="GO:0008010">
    <property type="term" value="F:structural constituent of chitin-based larval cuticle"/>
    <property type="evidence" value="ECO:0007669"/>
    <property type="project" value="TreeGrafter"/>
</dbReference>
<organism evidence="4 5">
    <name type="scientific">Pyrocoelia pectoralis</name>
    <dbReference type="NCBI Taxonomy" id="417401"/>
    <lineage>
        <taxon>Eukaryota</taxon>
        <taxon>Metazoa</taxon>
        <taxon>Ecdysozoa</taxon>
        <taxon>Arthropoda</taxon>
        <taxon>Hexapoda</taxon>
        <taxon>Insecta</taxon>
        <taxon>Pterygota</taxon>
        <taxon>Neoptera</taxon>
        <taxon>Endopterygota</taxon>
        <taxon>Coleoptera</taxon>
        <taxon>Polyphaga</taxon>
        <taxon>Elateriformia</taxon>
        <taxon>Elateroidea</taxon>
        <taxon>Lampyridae</taxon>
        <taxon>Lampyrinae</taxon>
        <taxon>Pyrocoelia</taxon>
    </lineage>
</organism>
<keyword evidence="5" id="KW-1185">Reference proteome</keyword>
<feature type="chain" id="PRO_5042947137" description="DUF243 domain-containing protein" evidence="2">
    <location>
        <begin position="17"/>
        <end position="611"/>
    </location>
</feature>
<gene>
    <name evidence="4" type="ORF">RI129_009080</name>
</gene>
<keyword evidence="2" id="KW-0732">Signal</keyword>
<dbReference type="AlphaFoldDB" id="A0AAN7V9T1"/>
<evidence type="ECO:0000256" key="2">
    <source>
        <dbReference type="SAM" id="SignalP"/>
    </source>
</evidence>
<dbReference type="Proteomes" id="UP001329430">
    <property type="component" value="Chromosome 6"/>
</dbReference>
<dbReference type="InterPro" id="IPR004145">
    <property type="entry name" value="DUF243"/>
</dbReference>